<feature type="domain" description="GP-PDE" evidence="2">
    <location>
        <begin position="285"/>
        <end position="514"/>
    </location>
</feature>
<protein>
    <submittedName>
        <fullName evidence="3">Glycerophosphodiester phosphodiesterase</fullName>
    </submittedName>
</protein>
<dbReference type="PANTHER" id="PTHR46211:SF8">
    <property type="entry name" value="PHOSPHODIESTERASE"/>
    <property type="match status" value="1"/>
</dbReference>
<keyword evidence="4" id="KW-1185">Reference proteome</keyword>
<keyword evidence="1" id="KW-0812">Transmembrane</keyword>
<sequence>MREHWHELTTAWRRGLTPGLTWGWLVVVVALTGLRCLGERPGWTPSQVLGILGTLVIIAGQLATLSLTFSHPERPVTWARVWQLVWDFKGTWLGLEMALTVLMVPWGLFGLSSQLVARVWLPSRWVNLVGLHRRPVVITVAIIYLLVTTFCLIRGPRDFRRLTPGLRHPGRAGQMIRGIIVSLGLLGLWFGGSQLMVAGVKRLGFGTENLVRLATAAGIMLSWIGFQCVAILGVTTLIWCWCGAPSLPMIRRDRRHWIGVTIVAVALASGVSWQTMMARPAFANSAVISHRGVDHEQGVQNTLGALRRIHRERPTFVEMDLHETRDGRWVVLHDETLATLAKRQVTPRQLTLRQLQRLEITENGQHAHLASWSDYLRLAERFHQPLLVEIKTTSADSANMVQRFGRLYGQRLRRDGSRVHSLDYRVVATLRRQVPKLAVGYITPFNWVNPQSMPADFYSLQQISVSRQFILAAKQRGGAAYVWTPDSRAAMTRSWELGADGQITNNLRQLRQVTDQAPWRASWAILQNFIYSYI</sequence>
<dbReference type="Pfam" id="PF03009">
    <property type="entry name" value="GDPD"/>
    <property type="match status" value="1"/>
</dbReference>
<keyword evidence="1" id="KW-1133">Transmembrane helix</keyword>
<feature type="transmembrane region" description="Helical" evidence="1">
    <location>
        <begin position="49"/>
        <end position="69"/>
    </location>
</feature>
<dbReference type="PROSITE" id="PS51704">
    <property type="entry name" value="GP_PDE"/>
    <property type="match status" value="1"/>
</dbReference>
<organism evidence="3 4">
    <name type="scientific">Levilactobacillus tangyuanensis</name>
    <dbReference type="NCBI Taxonomy" id="2486021"/>
    <lineage>
        <taxon>Bacteria</taxon>
        <taxon>Bacillati</taxon>
        <taxon>Bacillota</taxon>
        <taxon>Bacilli</taxon>
        <taxon>Lactobacillales</taxon>
        <taxon>Lactobacillaceae</taxon>
        <taxon>Levilactobacillus</taxon>
    </lineage>
</organism>
<dbReference type="Gene3D" id="3.20.20.190">
    <property type="entry name" value="Phosphatidylinositol (PI) phosphodiesterase"/>
    <property type="match status" value="1"/>
</dbReference>
<dbReference type="CDD" id="cd08579">
    <property type="entry name" value="GDPD_memb_like"/>
    <property type="match status" value="1"/>
</dbReference>
<feature type="transmembrane region" description="Helical" evidence="1">
    <location>
        <begin position="20"/>
        <end position="37"/>
    </location>
</feature>
<evidence type="ECO:0000313" key="4">
    <source>
        <dbReference type="Proteomes" id="UP001596191"/>
    </source>
</evidence>
<comment type="caution">
    <text evidence="3">The sequence shown here is derived from an EMBL/GenBank/DDBJ whole genome shotgun (WGS) entry which is preliminary data.</text>
</comment>
<gene>
    <name evidence="3" type="ORF">ACFQET_04780</name>
</gene>
<feature type="transmembrane region" description="Helical" evidence="1">
    <location>
        <begin position="90"/>
        <end position="116"/>
    </location>
</feature>
<dbReference type="RefSeq" id="WP_125640728.1">
    <property type="nucleotide sequence ID" value="NZ_JBHSSJ010000004.1"/>
</dbReference>
<evidence type="ECO:0000256" key="1">
    <source>
        <dbReference type="SAM" id="Phobius"/>
    </source>
</evidence>
<feature type="transmembrane region" description="Helical" evidence="1">
    <location>
        <begin position="256"/>
        <end position="276"/>
    </location>
</feature>
<dbReference type="Proteomes" id="UP001596191">
    <property type="component" value="Unassembled WGS sequence"/>
</dbReference>
<name>A0ABW1TMW4_9LACO</name>
<proteinExistence type="predicted"/>
<feature type="transmembrane region" description="Helical" evidence="1">
    <location>
        <begin position="136"/>
        <end position="155"/>
    </location>
</feature>
<evidence type="ECO:0000259" key="2">
    <source>
        <dbReference type="PROSITE" id="PS51704"/>
    </source>
</evidence>
<accession>A0ABW1TMW4</accession>
<dbReference type="InterPro" id="IPR030395">
    <property type="entry name" value="GP_PDE_dom"/>
</dbReference>
<keyword evidence="1" id="KW-0472">Membrane</keyword>
<evidence type="ECO:0000313" key="3">
    <source>
        <dbReference type="EMBL" id="MFC6274829.1"/>
    </source>
</evidence>
<feature type="transmembrane region" description="Helical" evidence="1">
    <location>
        <begin position="220"/>
        <end position="244"/>
    </location>
</feature>
<feature type="transmembrane region" description="Helical" evidence="1">
    <location>
        <begin position="176"/>
        <end position="200"/>
    </location>
</feature>
<reference evidence="4" key="1">
    <citation type="journal article" date="2019" name="Int. J. Syst. Evol. Microbiol.">
        <title>The Global Catalogue of Microorganisms (GCM) 10K type strain sequencing project: providing services to taxonomists for standard genome sequencing and annotation.</title>
        <authorList>
            <consortium name="The Broad Institute Genomics Platform"/>
            <consortium name="The Broad Institute Genome Sequencing Center for Infectious Disease"/>
            <person name="Wu L."/>
            <person name="Ma J."/>
        </authorList>
    </citation>
    <scope>NUCLEOTIDE SEQUENCE [LARGE SCALE GENOMIC DNA]</scope>
    <source>
        <strain evidence="4">CCM 8907</strain>
    </source>
</reference>
<dbReference type="PANTHER" id="PTHR46211">
    <property type="entry name" value="GLYCEROPHOSPHORYL DIESTER PHOSPHODIESTERASE"/>
    <property type="match status" value="1"/>
</dbReference>
<dbReference type="EMBL" id="JBHSSJ010000004">
    <property type="protein sequence ID" value="MFC6274829.1"/>
    <property type="molecule type" value="Genomic_DNA"/>
</dbReference>
<dbReference type="InterPro" id="IPR017946">
    <property type="entry name" value="PLC-like_Pdiesterase_TIM-brl"/>
</dbReference>
<dbReference type="SUPFAM" id="SSF51695">
    <property type="entry name" value="PLC-like phosphodiesterases"/>
    <property type="match status" value="1"/>
</dbReference>